<protein>
    <recommendedName>
        <fullName evidence="1">N-acetyltransferase domain-containing protein</fullName>
    </recommendedName>
</protein>
<evidence type="ECO:0000259" key="1">
    <source>
        <dbReference type="PROSITE" id="PS51186"/>
    </source>
</evidence>
<dbReference type="AlphaFoldDB" id="A0A137SH61"/>
<proteinExistence type="predicted"/>
<dbReference type="GO" id="GO:0016747">
    <property type="term" value="F:acyltransferase activity, transferring groups other than amino-acyl groups"/>
    <property type="evidence" value="ECO:0007669"/>
    <property type="project" value="InterPro"/>
</dbReference>
<keyword evidence="3" id="KW-1185">Reference proteome</keyword>
<evidence type="ECO:0000313" key="3">
    <source>
        <dbReference type="Proteomes" id="UP000070282"/>
    </source>
</evidence>
<dbReference type="Gene3D" id="3.40.630.30">
    <property type="match status" value="1"/>
</dbReference>
<accession>A0A137SH61</accession>
<dbReference type="PROSITE" id="PS51186">
    <property type="entry name" value="GNAT"/>
    <property type="match status" value="1"/>
</dbReference>
<dbReference type="Proteomes" id="UP000070282">
    <property type="component" value="Unassembled WGS sequence"/>
</dbReference>
<sequence>MAEITPYNDELHRTQILDLFSDVAFKGDIWRYQFVENPGVVNRGFDPVVAVDQGRVIGFNGVVPVSITWRGQPIDAMWSCDFKVRSDYRGKGVGRLIKEDLAKKSSVLMSFGISPVAAIVLERMGWRASHDVHFLKRICRPRSFRDVALMVYQFLGRLGASTVPKSGHESRVRDELPAPAEVDGLWQRSMGGYDKTVVRDWRYLDWRYQKHPLAEYKFIEILTPEGQLAAIGVVRVDQQQARLVDYLGPAKALPLKYFLVKTMLSTWPELAAYSAMTSDAEFKQAMRSLGFYQGREQPRFFVWASPQMADGSNPRPCNQGWFIMGGDSDGELLQSARESWNHQVTNRDDV</sequence>
<dbReference type="EMBL" id="LOCO01000002">
    <property type="protein sequence ID" value="KXO11775.1"/>
    <property type="molecule type" value="Genomic_DNA"/>
</dbReference>
<gene>
    <name evidence="2" type="ORF">J122_650</name>
</gene>
<dbReference type="RefSeq" id="WP_061331079.1">
    <property type="nucleotide sequence ID" value="NZ_LOCO01000002.1"/>
</dbReference>
<feature type="domain" description="N-acetyltransferase" evidence="1">
    <location>
        <begin position="2"/>
        <end position="156"/>
    </location>
</feature>
<comment type="caution">
    <text evidence="2">The sequence shown here is derived from an EMBL/GenBank/DDBJ whole genome shotgun (WGS) entry which is preliminary data.</text>
</comment>
<name>A0A137SH61_9GAMM</name>
<evidence type="ECO:0000313" key="2">
    <source>
        <dbReference type="EMBL" id="KXO11775.1"/>
    </source>
</evidence>
<dbReference type="InterPro" id="IPR000182">
    <property type="entry name" value="GNAT_dom"/>
</dbReference>
<dbReference type="PATRIC" id="fig|1306954.6.peg.1601"/>
<dbReference type="SUPFAM" id="SSF55729">
    <property type="entry name" value="Acyl-CoA N-acyltransferases (Nat)"/>
    <property type="match status" value="1"/>
</dbReference>
<organism evidence="2 3">
    <name type="scientific">Marinobacter excellens LAMA 842</name>
    <dbReference type="NCBI Taxonomy" id="1306954"/>
    <lineage>
        <taxon>Bacteria</taxon>
        <taxon>Pseudomonadati</taxon>
        <taxon>Pseudomonadota</taxon>
        <taxon>Gammaproteobacteria</taxon>
        <taxon>Pseudomonadales</taxon>
        <taxon>Marinobacteraceae</taxon>
        <taxon>Marinobacter</taxon>
    </lineage>
</organism>
<dbReference type="InterPro" id="IPR016181">
    <property type="entry name" value="Acyl_CoA_acyltransferase"/>
</dbReference>
<reference evidence="3" key="1">
    <citation type="submission" date="2015-12" db="EMBL/GenBank/DDBJ databases">
        <authorList>
            <person name="Lima A."/>
            <person name="Farahani Zayas N."/>
            <person name="Castro Da Silva M.A."/>
            <person name="Cabral A."/>
            <person name="Pessatti M.L."/>
        </authorList>
    </citation>
    <scope>NUCLEOTIDE SEQUENCE [LARGE SCALE GENOMIC DNA]</scope>
    <source>
        <strain evidence="3">LAMA 842</strain>
    </source>
</reference>
<dbReference type="CDD" id="cd04301">
    <property type="entry name" value="NAT_SF"/>
    <property type="match status" value="1"/>
</dbReference>